<dbReference type="OrthoDB" id="1631746at2"/>
<feature type="transmembrane region" description="Helical" evidence="5">
    <location>
        <begin position="62"/>
        <end position="80"/>
    </location>
</feature>
<keyword evidence="2 5" id="KW-0812">Transmembrane</keyword>
<keyword evidence="7" id="KW-0436">Ligase</keyword>
<feature type="transmembrane region" description="Helical" evidence="5">
    <location>
        <begin position="92"/>
        <end position="109"/>
    </location>
</feature>
<feature type="transmembrane region" description="Helical" evidence="5">
    <location>
        <begin position="237"/>
        <end position="259"/>
    </location>
</feature>
<dbReference type="InterPro" id="IPR007016">
    <property type="entry name" value="O-antigen_ligase-rel_domated"/>
</dbReference>
<reference evidence="7 8" key="1">
    <citation type="submission" date="2019-02" db="EMBL/GenBank/DDBJ databases">
        <title>Hyunsoonleella sp., isolated from marine sediment.</title>
        <authorList>
            <person name="Liu B.-T."/>
        </authorList>
    </citation>
    <scope>NUCLEOTIDE SEQUENCE [LARGE SCALE GENOMIC DNA]</scope>
    <source>
        <strain evidence="7 8">T58</strain>
    </source>
</reference>
<dbReference type="PANTHER" id="PTHR37422:SF13">
    <property type="entry name" value="LIPOPOLYSACCHARIDE BIOSYNTHESIS PROTEIN PA4999-RELATED"/>
    <property type="match status" value="1"/>
</dbReference>
<protein>
    <submittedName>
        <fullName evidence="7">O-antigen ligase family protein</fullName>
    </submittedName>
</protein>
<dbReference type="Proteomes" id="UP000291142">
    <property type="component" value="Unassembled WGS sequence"/>
</dbReference>
<evidence type="ECO:0000313" key="7">
    <source>
        <dbReference type="EMBL" id="TBN00177.1"/>
    </source>
</evidence>
<evidence type="ECO:0000256" key="3">
    <source>
        <dbReference type="ARBA" id="ARBA00022989"/>
    </source>
</evidence>
<feature type="transmembrane region" description="Helical" evidence="5">
    <location>
        <begin position="121"/>
        <end position="142"/>
    </location>
</feature>
<comment type="subcellular location">
    <subcellularLocation>
        <location evidence="1">Membrane</location>
        <topology evidence="1">Multi-pass membrane protein</topology>
    </subcellularLocation>
</comment>
<keyword evidence="3 5" id="KW-1133">Transmembrane helix</keyword>
<feature type="transmembrane region" description="Helical" evidence="5">
    <location>
        <begin position="385"/>
        <end position="401"/>
    </location>
</feature>
<dbReference type="GO" id="GO:0016874">
    <property type="term" value="F:ligase activity"/>
    <property type="evidence" value="ECO:0007669"/>
    <property type="project" value="UniProtKB-KW"/>
</dbReference>
<feature type="transmembrane region" description="Helical" evidence="5">
    <location>
        <begin position="16"/>
        <end position="41"/>
    </location>
</feature>
<dbReference type="InterPro" id="IPR051533">
    <property type="entry name" value="WaaL-like"/>
</dbReference>
<evidence type="ECO:0000256" key="5">
    <source>
        <dbReference type="SAM" id="Phobius"/>
    </source>
</evidence>
<keyword evidence="4 5" id="KW-0472">Membrane</keyword>
<comment type="caution">
    <text evidence="7">The sequence shown here is derived from an EMBL/GenBank/DDBJ whole genome shotgun (WGS) entry which is preliminary data.</text>
</comment>
<organism evidence="7 8">
    <name type="scientific">Hyunsoonleella flava</name>
    <dbReference type="NCBI Taxonomy" id="2527939"/>
    <lineage>
        <taxon>Bacteria</taxon>
        <taxon>Pseudomonadati</taxon>
        <taxon>Bacteroidota</taxon>
        <taxon>Flavobacteriia</taxon>
        <taxon>Flavobacteriales</taxon>
        <taxon>Flavobacteriaceae</taxon>
    </lineage>
</organism>
<feature type="transmembrane region" description="Helical" evidence="5">
    <location>
        <begin position="334"/>
        <end position="354"/>
    </location>
</feature>
<feature type="transmembrane region" description="Helical" evidence="5">
    <location>
        <begin position="197"/>
        <end position="225"/>
    </location>
</feature>
<sequence>MLGKMALEYKGIYFKYSVYLLCVSIFLGNAALSIVTAGFYVNLFFLSYNRSDIYSFFSRKTLVLLGLYFFIIITILFLVLDDYEDLVPIKDYFPFLLFPVIIFSFQKIVKDTKFNYNVRKVYVLSALSSFIISFFYGLWRTFFFEKNFNPIYLSYKFLSEPFGVHHIYMSIFYILAILFCIDLLILKRHKVSPKMYLISAFVLFFGVVLLSSRTAIFGGAIVFLLKVWYLKVFRIKTIIVCISSLLLIGLTLTVSIPTLGKRAFNINQNISSYSGASFRMKIWDNALELFKNSPIYGYGIKKSQKELEGQYKKVNFRRAYLGNFNVHNQYIQSLIDSGITGLVVLLIMLFSPFLCEEKNINVRLFSLLVIICSITESFLVRQNGIVFYCLFLSIFIVEYLKE</sequence>
<evidence type="ECO:0000256" key="2">
    <source>
        <dbReference type="ARBA" id="ARBA00022692"/>
    </source>
</evidence>
<keyword evidence="8" id="KW-1185">Reference proteome</keyword>
<gene>
    <name evidence="7" type="ORF">EYD45_14660</name>
</gene>
<dbReference type="GO" id="GO:0016020">
    <property type="term" value="C:membrane"/>
    <property type="evidence" value="ECO:0007669"/>
    <property type="project" value="UniProtKB-SubCell"/>
</dbReference>
<evidence type="ECO:0000313" key="8">
    <source>
        <dbReference type="Proteomes" id="UP000291142"/>
    </source>
</evidence>
<accession>A0A4Q9FBM3</accession>
<proteinExistence type="predicted"/>
<evidence type="ECO:0000256" key="1">
    <source>
        <dbReference type="ARBA" id="ARBA00004141"/>
    </source>
</evidence>
<feature type="transmembrane region" description="Helical" evidence="5">
    <location>
        <begin position="162"/>
        <end position="185"/>
    </location>
</feature>
<dbReference type="Pfam" id="PF04932">
    <property type="entry name" value="Wzy_C"/>
    <property type="match status" value="1"/>
</dbReference>
<evidence type="ECO:0000259" key="6">
    <source>
        <dbReference type="Pfam" id="PF04932"/>
    </source>
</evidence>
<dbReference type="RefSeq" id="WP_130965312.1">
    <property type="nucleotide sequence ID" value="NZ_SIRT01000015.1"/>
</dbReference>
<dbReference type="PANTHER" id="PTHR37422">
    <property type="entry name" value="TEICHURONIC ACID BIOSYNTHESIS PROTEIN TUAE"/>
    <property type="match status" value="1"/>
</dbReference>
<dbReference type="AlphaFoldDB" id="A0A4Q9FBM3"/>
<feature type="domain" description="O-antigen ligase-related" evidence="6">
    <location>
        <begin position="199"/>
        <end position="346"/>
    </location>
</feature>
<evidence type="ECO:0000256" key="4">
    <source>
        <dbReference type="ARBA" id="ARBA00023136"/>
    </source>
</evidence>
<name>A0A4Q9FBM3_9FLAO</name>
<dbReference type="EMBL" id="SIRT01000015">
    <property type="protein sequence ID" value="TBN00177.1"/>
    <property type="molecule type" value="Genomic_DNA"/>
</dbReference>